<keyword evidence="10" id="KW-1185">Reference proteome</keyword>
<keyword evidence="5 7" id="KW-0472">Membrane</keyword>
<keyword evidence="6" id="KW-0175">Coiled coil</keyword>
<evidence type="ECO:0000256" key="2">
    <source>
        <dbReference type="ARBA" id="ARBA00022741"/>
    </source>
</evidence>
<dbReference type="InterPro" id="IPR027417">
    <property type="entry name" value="P-loop_NTPase"/>
</dbReference>
<keyword evidence="3" id="KW-0378">Hydrolase</keyword>
<comment type="subcellular location">
    <subcellularLocation>
        <location evidence="1">Membrane</location>
    </subcellularLocation>
</comment>
<dbReference type="RefSeq" id="WP_124694333.1">
    <property type="nucleotide sequence ID" value="NZ_JBHUFE010000016.1"/>
</dbReference>
<keyword evidence="4" id="KW-0342">GTP-binding</keyword>
<dbReference type="Pfam" id="PF00350">
    <property type="entry name" value="Dynamin_N"/>
    <property type="match status" value="1"/>
</dbReference>
<dbReference type="CDD" id="cd09912">
    <property type="entry name" value="DLP_2"/>
    <property type="match status" value="1"/>
</dbReference>
<dbReference type="GO" id="GO:0016020">
    <property type="term" value="C:membrane"/>
    <property type="evidence" value="ECO:0007669"/>
    <property type="project" value="UniProtKB-SubCell"/>
</dbReference>
<feature type="transmembrane region" description="Helical" evidence="7">
    <location>
        <begin position="515"/>
        <end position="537"/>
    </location>
</feature>
<keyword evidence="7" id="KW-0812">Transmembrane</keyword>
<protein>
    <recommendedName>
        <fullName evidence="8">Dynamin N-terminal domain-containing protein</fullName>
    </recommendedName>
</protein>
<dbReference type="AlphaFoldDB" id="A0A3N9Q4L8"/>
<evidence type="ECO:0000313" key="10">
    <source>
        <dbReference type="Proteomes" id="UP000282529"/>
    </source>
</evidence>
<feature type="coiled-coil region" evidence="6">
    <location>
        <begin position="330"/>
        <end position="389"/>
    </location>
</feature>
<organism evidence="9 10">
    <name type="scientific">Paenibacillus rhizophilus</name>
    <dbReference type="NCBI Taxonomy" id="1850366"/>
    <lineage>
        <taxon>Bacteria</taxon>
        <taxon>Bacillati</taxon>
        <taxon>Bacillota</taxon>
        <taxon>Bacilli</taxon>
        <taxon>Bacillales</taxon>
        <taxon>Paenibacillaceae</taxon>
        <taxon>Paenibacillus</taxon>
    </lineage>
</organism>
<dbReference type="Proteomes" id="UP000282529">
    <property type="component" value="Unassembled WGS sequence"/>
</dbReference>
<dbReference type="SUPFAM" id="SSF52540">
    <property type="entry name" value="P-loop containing nucleoside triphosphate hydrolases"/>
    <property type="match status" value="1"/>
</dbReference>
<keyword evidence="2" id="KW-0547">Nucleotide-binding</keyword>
<evidence type="ECO:0000256" key="1">
    <source>
        <dbReference type="ARBA" id="ARBA00004370"/>
    </source>
</evidence>
<evidence type="ECO:0000256" key="6">
    <source>
        <dbReference type="SAM" id="Coils"/>
    </source>
</evidence>
<evidence type="ECO:0000313" key="9">
    <source>
        <dbReference type="EMBL" id="RQW13692.1"/>
    </source>
</evidence>
<name>A0A3N9Q4L8_9BACL</name>
<dbReference type="InterPro" id="IPR027094">
    <property type="entry name" value="Mitofusin_fam"/>
</dbReference>
<evidence type="ECO:0000256" key="3">
    <source>
        <dbReference type="ARBA" id="ARBA00022801"/>
    </source>
</evidence>
<accession>A0A3N9Q4L8</accession>
<dbReference type="GO" id="GO:0003924">
    <property type="term" value="F:GTPase activity"/>
    <property type="evidence" value="ECO:0007669"/>
    <property type="project" value="InterPro"/>
</dbReference>
<dbReference type="PANTHER" id="PTHR10465:SF0">
    <property type="entry name" value="SARCALUMENIN"/>
    <property type="match status" value="1"/>
</dbReference>
<dbReference type="OrthoDB" id="5477114at2"/>
<evidence type="ECO:0000259" key="8">
    <source>
        <dbReference type="Pfam" id="PF00350"/>
    </source>
</evidence>
<feature type="domain" description="Dynamin N-terminal" evidence="8">
    <location>
        <begin position="52"/>
        <end position="226"/>
    </location>
</feature>
<dbReference type="PANTHER" id="PTHR10465">
    <property type="entry name" value="TRANSMEMBRANE GTPASE FZO1"/>
    <property type="match status" value="1"/>
</dbReference>
<reference evidence="9 10" key="1">
    <citation type="submission" date="2018-11" db="EMBL/GenBank/DDBJ databases">
        <title>Genome sequence of strain 7197.</title>
        <authorList>
            <person name="Gao J."/>
            <person name="Sun J."/>
        </authorList>
    </citation>
    <scope>NUCLEOTIDE SEQUENCE [LARGE SCALE GENOMIC DNA]</scope>
    <source>
        <strain evidence="9 10">7197</strain>
    </source>
</reference>
<dbReference type="Gene3D" id="3.40.50.300">
    <property type="entry name" value="P-loop containing nucleotide triphosphate hydrolases"/>
    <property type="match status" value="1"/>
</dbReference>
<dbReference type="EMBL" id="RQPI01000001">
    <property type="protein sequence ID" value="RQW13692.1"/>
    <property type="molecule type" value="Genomic_DNA"/>
</dbReference>
<evidence type="ECO:0000256" key="4">
    <source>
        <dbReference type="ARBA" id="ARBA00023134"/>
    </source>
</evidence>
<dbReference type="InterPro" id="IPR045063">
    <property type="entry name" value="Dynamin_N"/>
</dbReference>
<evidence type="ECO:0000256" key="5">
    <source>
        <dbReference type="ARBA" id="ARBA00023136"/>
    </source>
</evidence>
<comment type="caution">
    <text evidence="9">The sequence shown here is derived from an EMBL/GenBank/DDBJ whole genome shotgun (WGS) entry which is preliminary data.</text>
</comment>
<proteinExistence type="predicted"/>
<sequence length="647" mass="73393">MTFTLESFDRNKREAIEQFDQLLLTYQDMGMAAEVAAISEIKKQLLEERFLITVVGEFSRGKSMFINALLGKKVLPSNAVPTTTVLNIIEYAKDPYYRLHYLDPARPSEIISEKSFMELVAPMESIKGNTDSELEYERALGKIKSIRHAEIGYPLEFCRHGVQLLDTPGTNELDPVREQITNRIIPQSDAAILILSAVKILSDSEMSFIRDRLLASDIQKVFIVINFKDQLGSKENEEKILAYARTHLESVLGNPRLYMVSAKEALNAKRAAAGETLVIRGRPMATWPMNETGLPELEMELSDFLQYDRGAVKLGKPVRQALRSIAEISDRQLKVEKRALTRNIANLKEKVQAFRPKLSKAVDSGNAALRKFEQEMKKEEESIFRWYEQELQALYAGGMAIFDVNRHRNTDFINRAVESEIAPRERELHLERKQRIADSVKAALERSGGELIQMMQGLQTELEEIVGQEETPSAGKQELALLGNNSPQESSFFEDIFNELETAWESRTSVIAKAIIGTGMVLTAVAGSLAFLFNRLFRQEDPKEKLKKQLAEQFNQSRKAKISGFDMEWNGVHQAVRESIRKNVNHKVRQIEDQLRKLETSAGLEQHEIESKLDLLGRQERKLQQIRTNLEKLVGGLSDSSRVGAKV</sequence>
<keyword evidence="7" id="KW-1133">Transmembrane helix</keyword>
<dbReference type="GO" id="GO:0005525">
    <property type="term" value="F:GTP binding"/>
    <property type="evidence" value="ECO:0007669"/>
    <property type="project" value="UniProtKB-KW"/>
</dbReference>
<evidence type="ECO:0000256" key="7">
    <source>
        <dbReference type="SAM" id="Phobius"/>
    </source>
</evidence>
<gene>
    <name evidence="9" type="ORF">EH198_04645</name>
</gene>